<keyword evidence="3" id="KW-1185">Reference proteome</keyword>
<accession>A0A4Y2WX46</accession>
<protein>
    <submittedName>
        <fullName evidence="2">Uncharacterized protein</fullName>
    </submittedName>
</protein>
<evidence type="ECO:0000313" key="2">
    <source>
        <dbReference type="EMBL" id="GBO41418.1"/>
    </source>
</evidence>
<proteinExistence type="predicted"/>
<gene>
    <name evidence="1" type="ORF">AVEN_102492_1</name>
    <name evidence="2" type="ORF">AVEN_114136_1</name>
</gene>
<dbReference type="EMBL" id="BGPR01067076">
    <property type="protein sequence ID" value="GBO41418.1"/>
    <property type="molecule type" value="Genomic_DNA"/>
</dbReference>
<name>A0A4Y2WX46_ARAVE</name>
<comment type="caution">
    <text evidence="2">The sequence shown here is derived from an EMBL/GenBank/DDBJ whole genome shotgun (WGS) entry which is preliminary data.</text>
</comment>
<evidence type="ECO:0000313" key="3">
    <source>
        <dbReference type="Proteomes" id="UP000499080"/>
    </source>
</evidence>
<dbReference type="EMBL" id="BGPR01067068">
    <property type="protein sequence ID" value="GBO41416.1"/>
    <property type="molecule type" value="Genomic_DNA"/>
</dbReference>
<sequence>MVGKRVLQRKENTLELIRKLNVTVLDQGAVSVDPLEQPWSFVCSASSEAGDLSAIETAVIVVFSDLLTVCVAKSGSAELLLPANCCLFTLLICARSIVSCYLCYVFSCTL</sequence>
<dbReference type="Proteomes" id="UP000499080">
    <property type="component" value="Unassembled WGS sequence"/>
</dbReference>
<organism evidence="2 3">
    <name type="scientific">Araneus ventricosus</name>
    <name type="common">Orbweaver spider</name>
    <name type="synonym">Epeira ventricosa</name>
    <dbReference type="NCBI Taxonomy" id="182803"/>
    <lineage>
        <taxon>Eukaryota</taxon>
        <taxon>Metazoa</taxon>
        <taxon>Ecdysozoa</taxon>
        <taxon>Arthropoda</taxon>
        <taxon>Chelicerata</taxon>
        <taxon>Arachnida</taxon>
        <taxon>Araneae</taxon>
        <taxon>Araneomorphae</taxon>
        <taxon>Entelegynae</taxon>
        <taxon>Araneoidea</taxon>
        <taxon>Araneidae</taxon>
        <taxon>Araneus</taxon>
    </lineage>
</organism>
<dbReference type="AlphaFoldDB" id="A0A4Y2WX46"/>
<evidence type="ECO:0000313" key="1">
    <source>
        <dbReference type="EMBL" id="GBO41416.1"/>
    </source>
</evidence>
<reference evidence="2 3" key="1">
    <citation type="journal article" date="2019" name="Sci. Rep.">
        <title>Orb-weaving spider Araneus ventricosus genome elucidates the spidroin gene catalogue.</title>
        <authorList>
            <person name="Kono N."/>
            <person name="Nakamura H."/>
            <person name="Ohtoshi R."/>
            <person name="Moran D.A.P."/>
            <person name="Shinohara A."/>
            <person name="Yoshida Y."/>
            <person name="Fujiwara M."/>
            <person name="Mori M."/>
            <person name="Tomita M."/>
            <person name="Arakawa K."/>
        </authorList>
    </citation>
    <scope>NUCLEOTIDE SEQUENCE [LARGE SCALE GENOMIC DNA]</scope>
</reference>